<keyword evidence="2" id="KW-1185">Reference proteome</keyword>
<dbReference type="EMBL" id="AP028907">
    <property type="protein sequence ID" value="BES81443.1"/>
    <property type="molecule type" value="Genomic_DNA"/>
</dbReference>
<sequence>MRWYGGVRVSLGASRVRVVVEVEVPEGDEEGVYREEFRRELAKRTLNILLDRGTEPAREAVEEILREKKREEGKRSP</sequence>
<evidence type="ECO:0000313" key="2">
    <source>
        <dbReference type="Proteomes" id="UP001341135"/>
    </source>
</evidence>
<accession>A0ABN6ZSF6</accession>
<evidence type="ECO:0000313" key="1">
    <source>
        <dbReference type="EMBL" id="BES81443.1"/>
    </source>
</evidence>
<dbReference type="Proteomes" id="UP001341135">
    <property type="component" value="Chromosome"/>
</dbReference>
<reference evidence="1 2" key="1">
    <citation type="submission" date="2023-09" db="EMBL/GenBank/DDBJ databases">
        <title>Pyrofollis japonicus gen. nov. sp. nov., a novel member of the family Pyrodictiaceae isolated from the Iheya North hydrothermal field.</title>
        <authorList>
            <person name="Miyazaki U."/>
            <person name="Sanari M."/>
            <person name="Tame A."/>
            <person name="Kitajima M."/>
            <person name="Okamoto A."/>
            <person name="Sawayama S."/>
            <person name="Miyazaki J."/>
            <person name="Takai K."/>
            <person name="Nakagawa S."/>
        </authorList>
    </citation>
    <scope>NUCLEOTIDE SEQUENCE [LARGE SCALE GENOMIC DNA]</scope>
    <source>
        <strain evidence="1 2">AV2</strain>
    </source>
</reference>
<proteinExistence type="predicted"/>
<gene>
    <name evidence="1" type="ORF">PABY_10100</name>
</gene>
<organism evidence="1 2">
    <name type="scientific">Pyrodictium abyssi</name>
    <dbReference type="NCBI Taxonomy" id="54256"/>
    <lineage>
        <taxon>Archaea</taxon>
        <taxon>Thermoproteota</taxon>
        <taxon>Thermoprotei</taxon>
        <taxon>Desulfurococcales</taxon>
        <taxon>Pyrodictiaceae</taxon>
        <taxon>Pyrodictium</taxon>
    </lineage>
</organism>
<protein>
    <submittedName>
        <fullName evidence="1">Uncharacterized protein</fullName>
    </submittedName>
</protein>
<name>A0ABN6ZSF6_9CREN</name>